<feature type="domain" description="Histidine kinase/HSP90-like ATPase" evidence="2">
    <location>
        <begin position="21"/>
        <end position="138"/>
    </location>
</feature>
<dbReference type="InterPro" id="IPR003594">
    <property type="entry name" value="HATPase_dom"/>
</dbReference>
<evidence type="ECO:0000256" key="1">
    <source>
        <dbReference type="ARBA" id="ARBA00022527"/>
    </source>
</evidence>
<keyword evidence="1" id="KW-0808">Transferase</keyword>
<accession>A0A7W0HNS3</accession>
<evidence type="ECO:0000313" key="4">
    <source>
        <dbReference type="Proteomes" id="UP000530928"/>
    </source>
</evidence>
<gene>
    <name evidence="3" type="ORF">HNR30_001428</name>
</gene>
<dbReference type="PANTHER" id="PTHR35526:SF3">
    <property type="entry name" value="ANTI-SIGMA-F FACTOR RSBW"/>
    <property type="match status" value="1"/>
</dbReference>
<dbReference type="InterPro" id="IPR036890">
    <property type="entry name" value="HATPase_C_sf"/>
</dbReference>
<reference evidence="3 4" key="1">
    <citation type="submission" date="2020-07" db="EMBL/GenBank/DDBJ databases">
        <title>Genomic Encyclopedia of Type Strains, Phase IV (KMG-IV): sequencing the most valuable type-strain genomes for metagenomic binning, comparative biology and taxonomic classification.</title>
        <authorList>
            <person name="Goeker M."/>
        </authorList>
    </citation>
    <scope>NUCLEOTIDE SEQUENCE [LARGE SCALE GENOMIC DNA]</scope>
    <source>
        <strain evidence="3 4">DSM 45533</strain>
    </source>
</reference>
<keyword evidence="4" id="KW-1185">Reference proteome</keyword>
<dbReference type="Gene3D" id="3.30.565.10">
    <property type="entry name" value="Histidine kinase-like ATPase, C-terminal domain"/>
    <property type="match status" value="1"/>
</dbReference>
<dbReference type="PANTHER" id="PTHR35526">
    <property type="entry name" value="ANTI-SIGMA-F FACTOR RSBW-RELATED"/>
    <property type="match status" value="1"/>
</dbReference>
<keyword evidence="1" id="KW-0418">Kinase</keyword>
<proteinExistence type="predicted"/>
<organism evidence="3 4">
    <name type="scientific">Nonomuraea soli</name>
    <dbReference type="NCBI Taxonomy" id="1032476"/>
    <lineage>
        <taxon>Bacteria</taxon>
        <taxon>Bacillati</taxon>
        <taxon>Actinomycetota</taxon>
        <taxon>Actinomycetes</taxon>
        <taxon>Streptosporangiales</taxon>
        <taxon>Streptosporangiaceae</taxon>
        <taxon>Nonomuraea</taxon>
    </lineage>
</organism>
<protein>
    <submittedName>
        <fullName evidence="3">Anti-sigma regulatory factor (Ser/Thr protein kinase)</fullName>
    </submittedName>
</protein>
<sequence>MQDTGLLQPSGPAGEAVARFTLARLSSVRAFAADSARSFGMKASALPDVLIAINEIVTNAVTHGQEPAQVRMWREADDLVVEVHDGGRWTDAAQLSDRPPDLPADTSPGGRGLWIARAVADLVMVGTGDTGTRVTLRFTLA</sequence>
<dbReference type="GO" id="GO:0004674">
    <property type="term" value="F:protein serine/threonine kinase activity"/>
    <property type="evidence" value="ECO:0007669"/>
    <property type="project" value="UniProtKB-KW"/>
</dbReference>
<keyword evidence="1" id="KW-0723">Serine/threonine-protein kinase</keyword>
<dbReference type="Proteomes" id="UP000530928">
    <property type="component" value="Unassembled WGS sequence"/>
</dbReference>
<dbReference type="SUPFAM" id="SSF55874">
    <property type="entry name" value="ATPase domain of HSP90 chaperone/DNA topoisomerase II/histidine kinase"/>
    <property type="match status" value="1"/>
</dbReference>
<name>A0A7W0HNS3_9ACTN</name>
<evidence type="ECO:0000313" key="3">
    <source>
        <dbReference type="EMBL" id="MBA2890093.1"/>
    </source>
</evidence>
<dbReference type="Pfam" id="PF13581">
    <property type="entry name" value="HATPase_c_2"/>
    <property type="match status" value="1"/>
</dbReference>
<comment type="caution">
    <text evidence="3">The sequence shown here is derived from an EMBL/GenBank/DDBJ whole genome shotgun (WGS) entry which is preliminary data.</text>
</comment>
<dbReference type="InterPro" id="IPR050267">
    <property type="entry name" value="Anti-sigma-factor_SerPK"/>
</dbReference>
<dbReference type="RefSeq" id="WP_181608816.1">
    <property type="nucleotide sequence ID" value="NZ_BAABAM010000001.1"/>
</dbReference>
<evidence type="ECO:0000259" key="2">
    <source>
        <dbReference type="Pfam" id="PF13581"/>
    </source>
</evidence>
<dbReference type="AlphaFoldDB" id="A0A7W0HNS3"/>
<dbReference type="CDD" id="cd16936">
    <property type="entry name" value="HATPase_RsbW-like"/>
    <property type="match status" value="1"/>
</dbReference>
<dbReference type="EMBL" id="JACDUR010000001">
    <property type="protein sequence ID" value="MBA2890093.1"/>
    <property type="molecule type" value="Genomic_DNA"/>
</dbReference>